<dbReference type="Pfam" id="PF03171">
    <property type="entry name" value="2OG-FeII_Oxy"/>
    <property type="match status" value="1"/>
</dbReference>
<evidence type="ECO:0000313" key="3">
    <source>
        <dbReference type="EMBL" id="KAH3671155.1"/>
    </source>
</evidence>
<dbReference type="SUPFAM" id="SSF51197">
    <property type="entry name" value="Clavaminate synthase-like"/>
    <property type="match status" value="1"/>
</dbReference>
<keyword evidence="1" id="KW-0479">Metal-binding</keyword>
<dbReference type="InterPro" id="IPR044861">
    <property type="entry name" value="IPNS-like_FE2OG_OXY"/>
</dbReference>
<dbReference type="AlphaFoldDB" id="A0A9P8PGJ3"/>
<dbReference type="InterPro" id="IPR050231">
    <property type="entry name" value="Iron_ascorbate_oxido_reductase"/>
</dbReference>
<reference evidence="3" key="1">
    <citation type="journal article" date="2021" name="Open Biol.">
        <title>Shared evolutionary footprints suggest mitochondrial oxidative damage underlies multiple complex I losses in fungi.</title>
        <authorList>
            <person name="Schikora-Tamarit M.A."/>
            <person name="Marcet-Houben M."/>
            <person name="Nosek J."/>
            <person name="Gabaldon T."/>
        </authorList>
    </citation>
    <scope>NUCLEOTIDE SEQUENCE</scope>
    <source>
        <strain evidence="3">CBS6075</strain>
    </source>
</reference>
<dbReference type="InterPro" id="IPR026992">
    <property type="entry name" value="DIOX_N"/>
</dbReference>
<name>A0A9P8PGJ3_9ASCO</name>
<gene>
    <name evidence="3" type="ORF">OGAPHI_000866</name>
</gene>
<dbReference type="PANTHER" id="PTHR47990">
    <property type="entry name" value="2-OXOGLUTARATE (2OG) AND FE(II)-DEPENDENT OXYGENASE SUPERFAMILY PROTEIN-RELATED"/>
    <property type="match status" value="1"/>
</dbReference>
<protein>
    <recommendedName>
        <fullName evidence="2">Fe2OG dioxygenase domain-containing protein</fullName>
    </recommendedName>
</protein>
<keyword evidence="1" id="KW-0560">Oxidoreductase</keyword>
<proteinExistence type="inferred from homology"/>
<evidence type="ECO:0000256" key="1">
    <source>
        <dbReference type="RuleBase" id="RU003682"/>
    </source>
</evidence>
<evidence type="ECO:0000259" key="2">
    <source>
        <dbReference type="PROSITE" id="PS51471"/>
    </source>
</evidence>
<dbReference type="PRINTS" id="PR00682">
    <property type="entry name" value="IPNSYNTHASE"/>
</dbReference>
<dbReference type="Proteomes" id="UP000769157">
    <property type="component" value="Unassembled WGS sequence"/>
</dbReference>
<dbReference type="RefSeq" id="XP_046064523.1">
    <property type="nucleotide sequence ID" value="XM_046209007.1"/>
</dbReference>
<comment type="caution">
    <text evidence="3">The sequence shown here is derived from an EMBL/GenBank/DDBJ whole genome shotgun (WGS) entry which is preliminary data.</text>
</comment>
<dbReference type="InterPro" id="IPR005123">
    <property type="entry name" value="Oxoglu/Fe-dep_dioxygenase_dom"/>
</dbReference>
<dbReference type="GO" id="GO:0046872">
    <property type="term" value="F:metal ion binding"/>
    <property type="evidence" value="ECO:0007669"/>
    <property type="project" value="UniProtKB-KW"/>
</dbReference>
<dbReference type="EMBL" id="JAEUBE010000084">
    <property type="protein sequence ID" value="KAH3671155.1"/>
    <property type="molecule type" value="Genomic_DNA"/>
</dbReference>
<dbReference type="InterPro" id="IPR027443">
    <property type="entry name" value="IPNS-like_sf"/>
</dbReference>
<keyword evidence="1" id="KW-0408">Iron</keyword>
<dbReference type="Pfam" id="PF14226">
    <property type="entry name" value="DIOX_N"/>
    <property type="match status" value="1"/>
</dbReference>
<dbReference type="PROSITE" id="PS51471">
    <property type="entry name" value="FE2OG_OXY"/>
    <property type="match status" value="1"/>
</dbReference>
<accession>A0A9P8PGJ3</accession>
<sequence length="351" mass="40125">MATSVHQFTSFSGNSRTVISEKARAATFSEIPLISLEAEKQELVRQIRTACTQVGFFYIKDHGIEQKLVDDLMNSAQEFFRLPMEEKNDIHFTKSKQLKGYEGFGDNRTESERKPDLNEQFSWGYDKEMDPDQETVFESDSFLYGENSWPSQVPELRTAVKRYFSQILLLARRLMSLFALALDLPENYFVDMLKHPGAMGRVLHYLPQPVEETNVLGIGAHTDIECCTILYPGEVPALEILNPEGEWIVATPIPGTFVINIGDMLARWSNDFFISTVHRVKNITGQERYSIPVFVGVDYETVIEPLETCISLHGKKYPPVKAGDYVYKRLAYSRFDKQDFENMLDQVGVSK</sequence>
<comment type="similarity">
    <text evidence="1">Belongs to the iron/ascorbate-dependent oxidoreductase family.</text>
</comment>
<organism evidence="3 4">
    <name type="scientific">Ogataea philodendri</name>
    <dbReference type="NCBI Taxonomy" id="1378263"/>
    <lineage>
        <taxon>Eukaryota</taxon>
        <taxon>Fungi</taxon>
        <taxon>Dikarya</taxon>
        <taxon>Ascomycota</taxon>
        <taxon>Saccharomycotina</taxon>
        <taxon>Pichiomycetes</taxon>
        <taxon>Pichiales</taxon>
        <taxon>Pichiaceae</taxon>
        <taxon>Ogataea</taxon>
    </lineage>
</organism>
<evidence type="ECO:0000313" key="4">
    <source>
        <dbReference type="Proteomes" id="UP000769157"/>
    </source>
</evidence>
<reference evidence="3" key="2">
    <citation type="submission" date="2021-01" db="EMBL/GenBank/DDBJ databases">
        <authorList>
            <person name="Schikora-Tamarit M.A."/>
        </authorList>
    </citation>
    <scope>NUCLEOTIDE SEQUENCE</scope>
    <source>
        <strain evidence="3">CBS6075</strain>
    </source>
</reference>
<keyword evidence="4" id="KW-1185">Reference proteome</keyword>
<dbReference type="GO" id="GO:0044283">
    <property type="term" value="P:small molecule biosynthetic process"/>
    <property type="evidence" value="ECO:0007669"/>
    <property type="project" value="UniProtKB-ARBA"/>
</dbReference>
<dbReference type="GeneID" id="70232834"/>
<dbReference type="Gene3D" id="2.60.120.330">
    <property type="entry name" value="B-lactam Antibiotic, Isopenicillin N Synthase, Chain"/>
    <property type="match status" value="1"/>
</dbReference>
<dbReference type="GO" id="GO:0016491">
    <property type="term" value="F:oxidoreductase activity"/>
    <property type="evidence" value="ECO:0007669"/>
    <property type="project" value="UniProtKB-KW"/>
</dbReference>
<dbReference type="OrthoDB" id="288590at2759"/>
<feature type="domain" description="Fe2OG dioxygenase" evidence="2">
    <location>
        <begin position="194"/>
        <end position="297"/>
    </location>
</feature>